<dbReference type="KEGG" id="alus:STSP2_01039"/>
<dbReference type="RefSeq" id="WP_146660413.1">
    <property type="nucleotide sequence ID" value="NZ_CP019791.1"/>
</dbReference>
<dbReference type="NCBIfam" id="TIGR02595">
    <property type="entry name" value="PEP_CTERM"/>
    <property type="match status" value="1"/>
</dbReference>
<evidence type="ECO:0000256" key="1">
    <source>
        <dbReference type="SAM" id="SignalP"/>
    </source>
</evidence>
<dbReference type="AlphaFoldDB" id="A0A1U9NJA6"/>
<dbReference type="Gene3D" id="2.60.120.200">
    <property type="match status" value="1"/>
</dbReference>
<evidence type="ECO:0000313" key="2">
    <source>
        <dbReference type="EMBL" id="AQT67887.1"/>
    </source>
</evidence>
<dbReference type="STRING" id="1936003.STSP2_01039"/>
<dbReference type="SUPFAM" id="SSF49899">
    <property type="entry name" value="Concanavalin A-like lectins/glucanases"/>
    <property type="match status" value="1"/>
</dbReference>
<organism evidence="2 3">
    <name type="scientific">Anaerohalosphaera lusitana</name>
    <dbReference type="NCBI Taxonomy" id="1936003"/>
    <lineage>
        <taxon>Bacteria</taxon>
        <taxon>Pseudomonadati</taxon>
        <taxon>Planctomycetota</taxon>
        <taxon>Phycisphaerae</taxon>
        <taxon>Sedimentisphaerales</taxon>
        <taxon>Anaerohalosphaeraceae</taxon>
        <taxon>Anaerohalosphaera</taxon>
    </lineage>
</organism>
<sequence length="244" mass="25853" precursor="true">MKMKSIAILCLLVIAPCASASVVGLWEFDDSADTTAATIGNDLSLVGSDTAMVGYDAQDGAVSIDVGSHYVADHGISPAAGEGYVNEWSLLIDFKYPALDWISLYQTNSSNTNDGDCFVRNGAATLGVSASGYSTNTTSTDTWYRMVVTADNDQFYRIFVDGQLWLDSSGQGQDGRFSLDPVLLLFADENGEDNEIHVSTAAIWDSALTADAVADMGAVGNAVPEPMTLSLLAIGGLAVIRRRK</sequence>
<dbReference type="EMBL" id="CP019791">
    <property type="protein sequence ID" value="AQT67887.1"/>
    <property type="molecule type" value="Genomic_DNA"/>
</dbReference>
<dbReference type="OrthoDB" id="257950at2"/>
<gene>
    <name evidence="2" type="ORF">STSP2_01039</name>
</gene>
<keyword evidence="3" id="KW-1185">Reference proteome</keyword>
<feature type="chain" id="PRO_5011962307" description="PEP-CTERM protein-sorting domain-containing protein" evidence="1">
    <location>
        <begin position="21"/>
        <end position="244"/>
    </location>
</feature>
<evidence type="ECO:0008006" key="4">
    <source>
        <dbReference type="Google" id="ProtNLM"/>
    </source>
</evidence>
<proteinExistence type="predicted"/>
<protein>
    <recommendedName>
        <fullName evidence="4">PEP-CTERM protein-sorting domain-containing protein</fullName>
    </recommendedName>
</protein>
<accession>A0A1U9NJA6</accession>
<reference evidence="3" key="1">
    <citation type="submission" date="2017-02" db="EMBL/GenBank/DDBJ databases">
        <title>Comparative genomics and description of representatives of a novel lineage of planctomycetes thriving in anoxic sediments.</title>
        <authorList>
            <person name="Spring S."/>
            <person name="Bunk B."/>
            <person name="Sproer C."/>
        </authorList>
    </citation>
    <scope>NUCLEOTIDE SEQUENCE [LARGE SCALE GENOMIC DNA]</scope>
    <source>
        <strain evidence="3">ST-NAGAB-D1</strain>
    </source>
</reference>
<name>A0A1U9NJA6_9BACT</name>
<dbReference type="InterPro" id="IPR013320">
    <property type="entry name" value="ConA-like_dom_sf"/>
</dbReference>
<evidence type="ECO:0000313" key="3">
    <source>
        <dbReference type="Proteomes" id="UP000189674"/>
    </source>
</evidence>
<dbReference type="Proteomes" id="UP000189674">
    <property type="component" value="Chromosome"/>
</dbReference>
<dbReference type="InterPro" id="IPR013424">
    <property type="entry name" value="Ice-binding_C"/>
</dbReference>
<keyword evidence="1" id="KW-0732">Signal</keyword>
<feature type="signal peptide" evidence="1">
    <location>
        <begin position="1"/>
        <end position="20"/>
    </location>
</feature>